<evidence type="ECO:0000313" key="2">
    <source>
        <dbReference type="Proteomes" id="UP000887575"/>
    </source>
</evidence>
<organism evidence="2 3">
    <name type="scientific">Mesorhabditis belari</name>
    <dbReference type="NCBI Taxonomy" id="2138241"/>
    <lineage>
        <taxon>Eukaryota</taxon>
        <taxon>Metazoa</taxon>
        <taxon>Ecdysozoa</taxon>
        <taxon>Nematoda</taxon>
        <taxon>Chromadorea</taxon>
        <taxon>Rhabditida</taxon>
        <taxon>Rhabditina</taxon>
        <taxon>Rhabditomorpha</taxon>
        <taxon>Rhabditoidea</taxon>
        <taxon>Rhabditidae</taxon>
        <taxon>Mesorhabditinae</taxon>
        <taxon>Mesorhabditis</taxon>
    </lineage>
</organism>
<dbReference type="Proteomes" id="UP000887575">
    <property type="component" value="Unassembled WGS sequence"/>
</dbReference>
<accession>A0AAF3F2I8</accession>
<dbReference type="Gene3D" id="3.30.160.60">
    <property type="entry name" value="Classic Zinc Finger"/>
    <property type="match status" value="2"/>
</dbReference>
<protein>
    <submittedName>
        <fullName evidence="3">C2H2-type domain-containing protein</fullName>
    </submittedName>
</protein>
<dbReference type="InterPro" id="IPR055987">
    <property type="entry name" value="DUF7565"/>
</dbReference>
<dbReference type="AlphaFoldDB" id="A0AAF3F2I8"/>
<feature type="domain" description="C2H2-type" evidence="1">
    <location>
        <begin position="235"/>
        <end position="260"/>
    </location>
</feature>
<feature type="domain" description="C2H2-type" evidence="1">
    <location>
        <begin position="36"/>
        <end position="60"/>
    </location>
</feature>
<dbReference type="WBParaSite" id="MBELARI_LOCUS20770">
    <property type="protein sequence ID" value="MBELARI_LOCUS20770"/>
    <property type="gene ID" value="MBELARI_LOCUS20770"/>
</dbReference>
<proteinExistence type="predicted"/>
<evidence type="ECO:0000259" key="1">
    <source>
        <dbReference type="SMART" id="SM00355"/>
    </source>
</evidence>
<sequence length="334" mass="37312">MNFVCPDCTPDLNQIFESADALESHIAGDHLDMCPYECERCRFAKFPTEFALVAHCRRDHGISEFHIRFKYSDDLEKKRVELKKKMRSAIAPLLTVCSATGQLQVSTGSFSNTNSESDVMIPSSESITNFRLEDVAEAGVTQSLQQIMNCLPLDGSLLNEDHCPPSNSRGESNSPCEGTSTEAAIANLFGGDYEENPRITRNEAVPCQLCGLKVSNQRSSHVYHTNTRHSNLDLYECTSCGKTWKTIAKSDVRKHVKSLHDGDDRFIIDNRKRFAVELRQWTLKCFPKIPRDPSDILTSREGATTRALALSLLKSQGLNPRTGSFSPSNKEDDD</sequence>
<reference evidence="3" key="1">
    <citation type="submission" date="2024-02" db="UniProtKB">
        <authorList>
            <consortium name="WormBaseParasite"/>
        </authorList>
    </citation>
    <scope>IDENTIFICATION</scope>
</reference>
<dbReference type="SMART" id="SM00355">
    <property type="entry name" value="ZnF_C2H2"/>
    <property type="match status" value="4"/>
</dbReference>
<keyword evidence="2" id="KW-1185">Reference proteome</keyword>
<dbReference type="InterPro" id="IPR013087">
    <property type="entry name" value="Znf_C2H2_type"/>
</dbReference>
<name>A0AAF3F2I8_9BILA</name>
<feature type="domain" description="C2H2-type" evidence="1">
    <location>
        <begin position="3"/>
        <end position="30"/>
    </location>
</feature>
<evidence type="ECO:0000313" key="3">
    <source>
        <dbReference type="WBParaSite" id="MBELARI_LOCUS20770"/>
    </source>
</evidence>
<dbReference type="Pfam" id="PF24446">
    <property type="entry name" value="DUF7565"/>
    <property type="match status" value="1"/>
</dbReference>
<feature type="domain" description="C2H2-type" evidence="1">
    <location>
        <begin position="205"/>
        <end position="229"/>
    </location>
</feature>